<feature type="non-terminal residue" evidence="2">
    <location>
        <position position="136"/>
    </location>
</feature>
<organism evidence="2">
    <name type="scientific">uncultured Actinomycetospora sp</name>
    <dbReference type="NCBI Taxonomy" id="1135996"/>
    <lineage>
        <taxon>Bacteria</taxon>
        <taxon>Bacillati</taxon>
        <taxon>Actinomycetota</taxon>
        <taxon>Actinomycetes</taxon>
        <taxon>Pseudonocardiales</taxon>
        <taxon>Pseudonocardiaceae</taxon>
        <taxon>Actinomycetospora</taxon>
        <taxon>environmental samples</taxon>
    </lineage>
</organism>
<evidence type="ECO:0000256" key="1">
    <source>
        <dbReference type="SAM" id="MobiDB-lite"/>
    </source>
</evidence>
<proteinExistence type="predicted"/>
<sequence>APERGRGWGGRRSARPGGRRPPAGPDVVAAQGPRRGRRGRARRGTARDPRGVRAHRPGTGARARFVLAAGVPVRIARAQDDHAVPVPQPRGHPGAPRPRQPRGALGGRGVGRVDAVEPGRRPVLPPARAAAARREM</sequence>
<gene>
    <name evidence="2" type="ORF">AVDCRST_MAG54-268</name>
</gene>
<name>A0A6J4H5J3_9PSEU</name>
<feature type="compositionally biased region" description="Basic residues" evidence="1">
    <location>
        <begin position="34"/>
        <end position="44"/>
    </location>
</feature>
<dbReference type="AlphaFoldDB" id="A0A6J4H5J3"/>
<feature type="compositionally biased region" description="Pro residues" evidence="1">
    <location>
        <begin position="86"/>
        <end position="98"/>
    </location>
</feature>
<feature type="region of interest" description="Disordered" evidence="1">
    <location>
        <begin position="1"/>
        <end position="61"/>
    </location>
</feature>
<reference evidence="2" key="1">
    <citation type="submission" date="2020-02" db="EMBL/GenBank/DDBJ databases">
        <authorList>
            <person name="Meier V. D."/>
        </authorList>
    </citation>
    <scope>NUCLEOTIDE SEQUENCE</scope>
    <source>
        <strain evidence="2">AVDCRST_MAG54</strain>
    </source>
</reference>
<protein>
    <submittedName>
        <fullName evidence="2">Uncharacterized protein</fullName>
    </submittedName>
</protein>
<accession>A0A6J4H5J3</accession>
<dbReference type="EMBL" id="CADCTH010000039">
    <property type="protein sequence ID" value="CAA9214585.1"/>
    <property type="molecule type" value="Genomic_DNA"/>
</dbReference>
<feature type="region of interest" description="Disordered" evidence="1">
    <location>
        <begin position="78"/>
        <end position="136"/>
    </location>
</feature>
<feature type="non-terminal residue" evidence="2">
    <location>
        <position position="1"/>
    </location>
</feature>
<evidence type="ECO:0000313" key="2">
    <source>
        <dbReference type="EMBL" id="CAA9214585.1"/>
    </source>
</evidence>